<keyword evidence="3" id="KW-1185">Reference proteome</keyword>
<proteinExistence type="predicted"/>
<dbReference type="EMBL" id="FWFN01000001">
    <property type="protein sequence ID" value="SLN16590.1"/>
    <property type="molecule type" value="Genomic_DNA"/>
</dbReference>
<name>A0A1X6YBE6_9RHOB</name>
<organism evidence="2 3">
    <name type="scientific">Pseudooceanicola marinus</name>
    <dbReference type="NCBI Taxonomy" id="396013"/>
    <lineage>
        <taxon>Bacteria</taxon>
        <taxon>Pseudomonadati</taxon>
        <taxon>Pseudomonadota</taxon>
        <taxon>Alphaproteobacteria</taxon>
        <taxon>Rhodobacterales</taxon>
        <taxon>Paracoccaceae</taxon>
        <taxon>Pseudooceanicola</taxon>
    </lineage>
</organism>
<feature type="region of interest" description="Disordered" evidence="1">
    <location>
        <begin position="39"/>
        <end position="74"/>
    </location>
</feature>
<gene>
    <name evidence="2" type="ORF">PSM7751_00484</name>
</gene>
<reference evidence="2 3" key="1">
    <citation type="submission" date="2017-03" db="EMBL/GenBank/DDBJ databases">
        <authorList>
            <person name="Afonso C.L."/>
            <person name="Miller P.J."/>
            <person name="Scott M.A."/>
            <person name="Spackman E."/>
            <person name="Goraichik I."/>
            <person name="Dimitrov K.M."/>
            <person name="Suarez D.L."/>
            <person name="Swayne D.E."/>
        </authorList>
    </citation>
    <scope>NUCLEOTIDE SEQUENCE [LARGE SCALE GENOMIC DNA]</scope>
    <source>
        <strain evidence="2 3">CECT 7751</strain>
    </source>
</reference>
<evidence type="ECO:0000256" key="1">
    <source>
        <dbReference type="SAM" id="MobiDB-lite"/>
    </source>
</evidence>
<dbReference type="Proteomes" id="UP000193963">
    <property type="component" value="Unassembled WGS sequence"/>
</dbReference>
<evidence type="ECO:0000313" key="2">
    <source>
        <dbReference type="EMBL" id="SLN16590.1"/>
    </source>
</evidence>
<protein>
    <submittedName>
        <fullName evidence="2">Uncharacterized protein</fullName>
    </submittedName>
</protein>
<sequence length="74" mass="8349">MHVSAEDDAGLAQARHIVVTDLVTFAFRKAPESLGWHWPERRPPLHAPVPACKRRPRRDRPHAQAIASGRVRTP</sequence>
<evidence type="ECO:0000313" key="3">
    <source>
        <dbReference type="Proteomes" id="UP000193963"/>
    </source>
</evidence>
<accession>A0A1X6YBE6</accession>
<dbReference type="AlphaFoldDB" id="A0A1X6YBE6"/>